<evidence type="ECO:0000259" key="8">
    <source>
        <dbReference type="Pfam" id="PF01757"/>
    </source>
</evidence>
<dbReference type="RefSeq" id="WP_106581510.1">
    <property type="nucleotide sequence ID" value="NZ_PYGA01000002.1"/>
</dbReference>
<keyword evidence="9" id="KW-0808">Transferase</keyword>
<sequence>MAATSPALAVGERGRPVGAAPRTATPAASAWLDITRNAAMLAVLVVHAFAPVVVTTYADLGSATWWTANALDSLVRWCVPVFIMISGALLLRPRDEGLRRFYTRRFSRIGIPLAAWSAVYLSWEHVRDGSTWRDALSDILSGEPALHLYFLFVLAGLYVLTPFLRLITRHAPTRMLWWFALLMSALGVADQFVVAFDDAGGPNAVTRFLPYIGYYLIGYLLRDTVLDRRQMWFAGAAVAGSAAATAFGAHALADATGGWGSEADYILDYLSPTVFVMSVAAFLLLGALGRRWGVFTDPDRDTGPARRRLKAVSDLSFGVFLVHVIVLSTLRGLTGIPDSPLGMLAMCSAHVAVVLVVSAAIVVVLRRIPVLRAIV</sequence>
<protein>
    <submittedName>
        <fullName evidence="9">Surface polysaccharide O-acyltransferase-like enzyme</fullName>
    </submittedName>
</protein>
<evidence type="ECO:0000256" key="2">
    <source>
        <dbReference type="ARBA" id="ARBA00007400"/>
    </source>
</evidence>
<feature type="transmembrane region" description="Helical" evidence="7">
    <location>
        <begin position="309"/>
        <end position="330"/>
    </location>
</feature>
<dbReference type="GO" id="GO:0009246">
    <property type="term" value="P:enterobacterial common antigen biosynthetic process"/>
    <property type="evidence" value="ECO:0007669"/>
    <property type="project" value="TreeGrafter"/>
</dbReference>
<gene>
    <name evidence="9" type="ORF">CLV63_102290</name>
</gene>
<evidence type="ECO:0000256" key="6">
    <source>
        <dbReference type="ARBA" id="ARBA00023136"/>
    </source>
</evidence>
<feature type="transmembrane region" description="Helical" evidence="7">
    <location>
        <begin position="38"/>
        <end position="58"/>
    </location>
</feature>
<organism evidence="9 10">
    <name type="scientific">Murinocardiopsis flavida</name>
    <dbReference type="NCBI Taxonomy" id="645275"/>
    <lineage>
        <taxon>Bacteria</taxon>
        <taxon>Bacillati</taxon>
        <taxon>Actinomycetota</taxon>
        <taxon>Actinomycetes</taxon>
        <taxon>Streptosporangiales</taxon>
        <taxon>Nocardiopsidaceae</taxon>
        <taxon>Murinocardiopsis</taxon>
    </lineage>
</organism>
<evidence type="ECO:0000256" key="1">
    <source>
        <dbReference type="ARBA" id="ARBA00004651"/>
    </source>
</evidence>
<comment type="caution">
    <text evidence="9">The sequence shown here is derived from an EMBL/GenBank/DDBJ whole genome shotgun (WGS) entry which is preliminary data.</text>
</comment>
<comment type="similarity">
    <text evidence="2">Belongs to the acyltransferase 3 family.</text>
</comment>
<feature type="transmembrane region" description="Helical" evidence="7">
    <location>
        <begin position="146"/>
        <end position="164"/>
    </location>
</feature>
<dbReference type="GO" id="GO:0005886">
    <property type="term" value="C:plasma membrane"/>
    <property type="evidence" value="ECO:0007669"/>
    <property type="project" value="UniProtKB-SubCell"/>
</dbReference>
<dbReference type="Pfam" id="PF01757">
    <property type="entry name" value="Acyl_transf_3"/>
    <property type="match status" value="1"/>
</dbReference>
<keyword evidence="5 7" id="KW-1133">Transmembrane helix</keyword>
<evidence type="ECO:0000256" key="3">
    <source>
        <dbReference type="ARBA" id="ARBA00022475"/>
    </source>
</evidence>
<feature type="transmembrane region" description="Helical" evidence="7">
    <location>
        <begin position="232"/>
        <end position="253"/>
    </location>
</feature>
<dbReference type="GO" id="GO:0016413">
    <property type="term" value="F:O-acetyltransferase activity"/>
    <property type="evidence" value="ECO:0007669"/>
    <property type="project" value="TreeGrafter"/>
</dbReference>
<feature type="domain" description="Acyltransferase 3" evidence="8">
    <location>
        <begin position="30"/>
        <end position="357"/>
    </location>
</feature>
<dbReference type="AlphaFoldDB" id="A0A2P8DSG8"/>
<dbReference type="PANTHER" id="PTHR40074">
    <property type="entry name" value="O-ACETYLTRANSFERASE WECH"/>
    <property type="match status" value="1"/>
</dbReference>
<dbReference type="Proteomes" id="UP000240542">
    <property type="component" value="Unassembled WGS sequence"/>
</dbReference>
<evidence type="ECO:0000313" key="10">
    <source>
        <dbReference type="Proteomes" id="UP000240542"/>
    </source>
</evidence>
<feature type="transmembrane region" description="Helical" evidence="7">
    <location>
        <begin position="74"/>
        <end position="93"/>
    </location>
</feature>
<dbReference type="OrthoDB" id="1072135at2"/>
<feature type="transmembrane region" description="Helical" evidence="7">
    <location>
        <begin position="265"/>
        <end position="288"/>
    </location>
</feature>
<accession>A0A2P8DSG8</accession>
<dbReference type="EMBL" id="PYGA01000002">
    <property type="protein sequence ID" value="PSL00163.1"/>
    <property type="molecule type" value="Genomic_DNA"/>
</dbReference>
<keyword evidence="3" id="KW-1003">Cell membrane</keyword>
<evidence type="ECO:0000256" key="4">
    <source>
        <dbReference type="ARBA" id="ARBA00022692"/>
    </source>
</evidence>
<keyword evidence="9" id="KW-0012">Acyltransferase</keyword>
<comment type="subcellular location">
    <subcellularLocation>
        <location evidence="1">Cell membrane</location>
        <topology evidence="1">Multi-pass membrane protein</topology>
    </subcellularLocation>
</comment>
<name>A0A2P8DSG8_9ACTN</name>
<feature type="transmembrane region" description="Helical" evidence="7">
    <location>
        <begin position="208"/>
        <end position="225"/>
    </location>
</feature>
<feature type="transmembrane region" description="Helical" evidence="7">
    <location>
        <begin position="342"/>
        <end position="365"/>
    </location>
</feature>
<keyword evidence="6 7" id="KW-0472">Membrane</keyword>
<reference evidence="9 10" key="1">
    <citation type="submission" date="2018-03" db="EMBL/GenBank/DDBJ databases">
        <title>Genomic Encyclopedia of Archaeal and Bacterial Type Strains, Phase II (KMG-II): from individual species to whole genera.</title>
        <authorList>
            <person name="Goeker M."/>
        </authorList>
    </citation>
    <scope>NUCLEOTIDE SEQUENCE [LARGE SCALE GENOMIC DNA]</scope>
    <source>
        <strain evidence="9 10">DSM 45312</strain>
    </source>
</reference>
<evidence type="ECO:0000256" key="5">
    <source>
        <dbReference type="ARBA" id="ARBA00022989"/>
    </source>
</evidence>
<proteinExistence type="inferred from homology"/>
<dbReference type="PANTHER" id="PTHR40074:SF2">
    <property type="entry name" value="O-ACETYLTRANSFERASE WECH"/>
    <property type="match status" value="1"/>
</dbReference>
<evidence type="ECO:0000313" key="9">
    <source>
        <dbReference type="EMBL" id="PSL00163.1"/>
    </source>
</evidence>
<keyword evidence="10" id="KW-1185">Reference proteome</keyword>
<evidence type="ECO:0000256" key="7">
    <source>
        <dbReference type="SAM" id="Phobius"/>
    </source>
</evidence>
<dbReference type="InterPro" id="IPR002656">
    <property type="entry name" value="Acyl_transf_3_dom"/>
</dbReference>
<feature type="transmembrane region" description="Helical" evidence="7">
    <location>
        <begin position="176"/>
        <end position="196"/>
    </location>
</feature>
<feature type="transmembrane region" description="Helical" evidence="7">
    <location>
        <begin position="105"/>
        <end position="123"/>
    </location>
</feature>
<keyword evidence="4 7" id="KW-0812">Transmembrane</keyword>